<dbReference type="InterPro" id="IPR027463">
    <property type="entry name" value="AcrB_DN_DC_subdom"/>
</dbReference>
<dbReference type="InterPro" id="IPR004763">
    <property type="entry name" value="CusA-like"/>
</dbReference>
<evidence type="ECO:0000256" key="6">
    <source>
        <dbReference type="ARBA" id="ARBA00022989"/>
    </source>
</evidence>
<dbReference type="SUPFAM" id="SSF82693">
    <property type="entry name" value="Multidrug efflux transporter AcrB pore domain, PN1, PN2, PC1 and PC2 subdomains"/>
    <property type="match status" value="3"/>
</dbReference>
<feature type="transmembrane region" description="Helical" evidence="9">
    <location>
        <begin position="901"/>
        <end position="920"/>
    </location>
</feature>
<dbReference type="PANTHER" id="PTHR32063:SF24">
    <property type="entry name" value="CATION EFFLUX SYSTEM (ACRB_ACRD_ACRF FAMILY)"/>
    <property type="match status" value="1"/>
</dbReference>
<accession>A0A212PVU5</accession>
<keyword evidence="5 9" id="KW-0812">Transmembrane</keyword>
<dbReference type="SUPFAM" id="SSF82714">
    <property type="entry name" value="Multidrug efflux transporter AcrB TolC docking domain, DN and DC subdomains"/>
    <property type="match status" value="2"/>
</dbReference>
<dbReference type="Proteomes" id="UP000198418">
    <property type="component" value="Unassembled WGS sequence"/>
</dbReference>
<dbReference type="Gene3D" id="3.30.70.1320">
    <property type="entry name" value="Multidrug efflux transporter AcrB pore domain like"/>
    <property type="match status" value="1"/>
</dbReference>
<dbReference type="GO" id="GO:0042910">
    <property type="term" value="F:xenobiotic transmembrane transporter activity"/>
    <property type="evidence" value="ECO:0007669"/>
    <property type="project" value="TreeGrafter"/>
</dbReference>
<dbReference type="GO" id="GO:0008324">
    <property type="term" value="F:monoatomic cation transmembrane transporter activity"/>
    <property type="evidence" value="ECO:0007669"/>
    <property type="project" value="InterPro"/>
</dbReference>
<dbReference type="NCBIfam" id="TIGR00914">
    <property type="entry name" value="2A0601"/>
    <property type="match status" value="1"/>
</dbReference>
<dbReference type="RefSeq" id="WP_088518554.1">
    <property type="nucleotide sequence ID" value="NZ_FYDG01000001.1"/>
</dbReference>
<evidence type="ECO:0000256" key="2">
    <source>
        <dbReference type="ARBA" id="ARBA00010942"/>
    </source>
</evidence>
<comment type="similarity">
    <text evidence="2">Belongs to the resistance-nodulation-cell division (RND) (TC 2.A.6) family.</text>
</comment>
<keyword evidence="4" id="KW-1003">Cell membrane</keyword>
<gene>
    <name evidence="10" type="ORF">SAMN06265338_10134</name>
</gene>
<reference evidence="11" key="1">
    <citation type="submission" date="2017-06" db="EMBL/GenBank/DDBJ databases">
        <authorList>
            <person name="Varghese N."/>
            <person name="Submissions S."/>
        </authorList>
    </citation>
    <scope>NUCLEOTIDE SEQUENCE [LARGE SCALE GENOMIC DNA]</scope>
    <source>
        <strain evidence="11">DSM 137</strain>
    </source>
</reference>
<keyword evidence="3" id="KW-0813">Transport</keyword>
<feature type="transmembrane region" description="Helical" evidence="9">
    <location>
        <begin position="475"/>
        <end position="494"/>
    </location>
</feature>
<feature type="transmembrane region" description="Helical" evidence="9">
    <location>
        <begin position="953"/>
        <end position="977"/>
    </location>
</feature>
<feature type="transmembrane region" description="Helical" evidence="9">
    <location>
        <begin position="1002"/>
        <end position="1024"/>
    </location>
</feature>
<evidence type="ECO:0000256" key="7">
    <source>
        <dbReference type="ARBA" id="ARBA00023136"/>
    </source>
</evidence>
<dbReference type="PANTHER" id="PTHR32063">
    <property type="match status" value="1"/>
</dbReference>
<dbReference type="Pfam" id="PF00873">
    <property type="entry name" value="ACR_tran"/>
    <property type="match status" value="1"/>
</dbReference>
<keyword evidence="11" id="KW-1185">Reference proteome</keyword>
<dbReference type="AlphaFoldDB" id="A0A212PVU5"/>
<proteinExistence type="inferred from homology"/>
<dbReference type="OrthoDB" id="9758757at2"/>
<evidence type="ECO:0000256" key="5">
    <source>
        <dbReference type="ARBA" id="ARBA00022692"/>
    </source>
</evidence>
<feature type="transmembrane region" description="Helical" evidence="9">
    <location>
        <begin position="506"/>
        <end position="531"/>
    </location>
</feature>
<feature type="transmembrane region" description="Helical" evidence="9">
    <location>
        <begin position="552"/>
        <end position="577"/>
    </location>
</feature>
<sequence length="1088" mass="115800">MISRILEFSVHQRWVVVFLSLMAAAFGAFALQKLPIDAVPDVTNNQVQINTVAPWLSPQDIEKQVTLQIETALAGATGLDYTRSLSRNGFSQVTAVFSEKTDIYFARQQVNERLREAKAALPGGVEPRMGPISTGLGEIYMWTLSYKPKPEKIESNPPAGWQADGAYLTPEGQSLRTDIEQAAYLRTVQNWIVRPQVKMVPGIAGVDSIGGQEKLYQVQPEPNKLIAAGVSFADLAAALETNNSSRGAGYIERNGEAYVVRAIGRLETVSDIENVVIASRGGVPVRVKDVANVSVGADLRTGSASANGEEVVVGSALMLIGGNSRTVAATVDAKIGEIARNMPPDIALTPVLNRMQLVDATVRTVAKNLAEGALLVIAVLFLLLGNLRAALISALVIPFAMLMTFAGMVETKVSANLMSLGALDFGLIVDGAVIVTENALRRLAERRHALGRALRQPERMSVVIGAAQEMIRPSLFGQAIIMLVYVPLLSFTGVEGKMFQPMALTVIMALVAAFVLSLTLVPALIAIAIPAPETEEDNWIVRAMRRLYAPTLAFAMKAPIRMAAGSAFLFLLALLLFGRLGQEFAPTLDEKNIAMNALRIPSASLKQSQAMQAQVEKTIAEFPEVKLVFSKTGTAEVASDPMPVNSSDTFIILKPQEEWPDPHESKAALQGRISEAVAALPGNVTEFSQPIQMRFNELLAGVRGDVAIKVFGDEFEPMLRVANQIAGVVRATKGAEDVKVEQINGLPFLEISIDKEAAARFGLSVSAVQDVIGAAVGGREAGYVFEGDRRFALTIRLGENLRSDIEALKNLPVPLPGAGAKAPVVLMKEIARFDERDGPNQISRENGKRRVVVTANVRGRDVASVVGEIQQRTQAEVTVPPGYWLQWGGQFENLAAAKARLMVVVPACFAMILFLLFAALGRMRDALLVFSAVPLALTGGIAALWSAGLPFSVSAAVGFIALSGIAVLNGLVLLTYVKQLQAEGLPLPEALRQGALTRLRPVAMTALVAALGFAPMALATGAGAEVQKPLAIVVIGGLISATLLTLLALPALYLLFGERAARPTRASPAALDAPPHGEAGPAGGATRA</sequence>
<evidence type="ECO:0000256" key="8">
    <source>
        <dbReference type="SAM" id="MobiDB-lite"/>
    </source>
</evidence>
<dbReference type="PRINTS" id="PR00702">
    <property type="entry name" value="ACRIFLAVINRP"/>
</dbReference>
<dbReference type="GO" id="GO:0005886">
    <property type="term" value="C:plasma membrane"/>
    <property type="evidence" value="ECO:0007669"/>
    <property type="project" value="UniProtKB-SubCell"/>
</dbReference>
<dbReference type="Gene3D" id="3.30.70.1430">
    <property type="entry name" value="Multidrug efflux transporter AcrB pore domain"/>
    <property type="match status" value="2"/>
</dbReference>
<protein>
    <submittedName>
        <fullName evidence="10">Cobalt-zinc-cadmium resistance protein CzcA</fullName>
    </submittedName>
</protein>
<evidence type="ECO:0000313" key="11">
    <source>
        <dbReference type="Proteomes" id="UP000198418"/>
    </source>
</evidence>
<feature type="transmembrane region" description="Helical" evidence="9">
    <location>
        <begin position="1030"/>
        <end position="1056"/>
    </location>
</feature>
<feature type="region of interest" description="Disordered" evidence="8">
    <location>
        <begin position="1066"/>
        <end position="1088"/>
    </location>
</feature>
<keyword evidence="6 9" id="KW-1133">Transmembrane helix</keyword>
<dbReference type="SUPFAM" id="SSF82866">
    <property type="entry name" value="Multidrug efflux transporter AcrB transmembrane domain"/>
    <property type="match status" value="2"/>
</dbReference>
<evidence type="ECO:0000313" key="10">
    <source>
        <dbReference type="EMBL" id="SNB51083.1"/>
    </source>
</evidence>
<organism evidence="10 11">
    <name type="scientific">Rhodoblastus acidophilus</name>
    <name type="common">Rhodopseudomonas acidophila</name>
    <dbReference type="NCBI Taxonomy" id="1074"/>
    <lineage>
        <taxon>Bacteria</taxon>
        <taxon>Pseudomonadati</taxon>
        <taxon>Pseudomonadota</taxon>
        <taxon>Alphaproteobacteria</taxon>
        <taxon>Hyphomicrobiales</taxon>
        <taxon>Rhodoblastaceae</taxon>
        <taxon>Rhodoblastus</taxon>
    </lineage>
</organism>
<dbReference type="Gene3D" id="1.20.1640.10">
    <property type="entry name" value="Multidrug efflux transporter AcrB transmembrane domain"/>
    <property type="match status" value="2"/>
</dbReference>
<evidence type="ECO:0000256" key="4">
    <source>
        <dbReference type="ARBA" id="ARBA00022475"/>
    </source>
</evidence>
<dbReference type="Gene3D" id="3.30.2090.10">
    <property type="entry name" value="Multidrug efflux transporter AcrB TolC docking domain, DN and DC subdomains"/>
    <property type="match status" value="2"/>
</dbReference>
<dbReference type="EMBL" id="FYDG01000001">
    <property type="protein sequence ID" value="SNB51083.1"/>
    <property type="molecule type" value="Genomic_DNA"/>
</dbReference>
<feature type="compositionally biased region" description="Low complexity" evidence="8">
    <location>
        <begin position="1066"/>
        <end position="1079"/>
    </location>
</feature>
<evidence type="ECO:0000256" key="9">
    <source>
        <dbReference type="SAM" id="Phobius"/>
    </source>
</evidence>
<feature type="transmembrane region" description="Helical" evidence="9">
    <location>
        <begin position="391"/>
        <end position="409"/>
    </location>
</feature>
<dbReference type="Gene3D" id="3.30.70.1440">
    <property type="entry name" value="Multidrug efflux transporter AcrB pore domain"/>
    <property type="match status" value="1"/>
</dbReference>
<dbReference type="InterPro" id="IPR001036">
    <property type="entry name" value="Acrflvin-R"/>
</dbReference>
<evidence type="ECO:0000256" key="3">
    <source>
        <dbReference type="ARBA" id="ARBA00022448"/>
    </source>
</evidence>
<evidence type="ECO:0000256" key="1">
    <source>
        <dbReference type="ARBA" id="ARBA00004651"/>
    </source>
</evidence>
<name>A0A212PVU5_RHOAC</name>
<feature type="transmembrane region" description="Helical" evidence="9">
    <location>
        <begin position="927"/>
        <end position="947"/>
    </location>
</feature>
<keyword evidence="7 9" id="KW-0472">Membrane</keyword>
<comment type="subcellular location">
    <subcellularLocation>
        <location evidence="1">Cell membrane</location>
        <topology evidence="1">Multi-pass membrane protein</topology>
    </subcellularLocation>
</comment>